<dbReference type="Pfam" id="PF01103">
    <property type="entry name" value="Omp85"/>
    <property type="match status" value="1"/>
</dbReference>
<dbReference type="GO" id="GO:0046819">
    <property type="term" value="P:protein secretion by the type V secretion system"/>
    <property type="evidence" value="ECO:0007669"/>
    <property type="project" value="TreeGrafter"/>
</dbReference>
<reference evidence="5 6" key="1">
    <citation type="journal article" date="2013" name="Genome Announc.">
        <title>Draft Genome Sequence of Arcticibacter svalbardensis Strain MN12-7T, a Member of the Family Sphingobacteriaceae Isolated from an Arctic Soil Sample.</title>
        <authorList>
            <person name="Shivaji S."/>
            <person name="Ara S."/>
            <person name="Prasad S."/>
            <person name="Manasa B.P."/>
            <person name="Begum Z."/>
            <person name="Singh A."/>
            <person name="Kumar Pinnaka A."/>
        </authorList>
    </citation>
    <scope>NUCLEOTIDE SEQUENCE [LARGE SCALE GENOMIC DNA]</scope>
    <source>
        <strain evidence="5 6">MN12-7</strain>
    </source>
</reference>
<organism evidence="5 6">
    <name type="scientific">Arcticibacter svalbardensis MN12-7</name>
    <dbReference type="NCBI Taxonomy" id="1150600"/>
    <lineage>
        <taxon>Bacteria</taxon>
        <taxon>Pseudomonadati</taxon>
        <taxon>Bacteroidota</taxon>
        <taxon>Sphingobacteriia</taxon>
        <taxon>Sphingobacteriales</taxon>
        <taxon>Sphingobacteriaceae</taxon>
        <taxon>Arcticibacter</taxon>
    </lineage>
</organism>
<dbReference type="InterPro" id="IPR000184">
    <property type="entry name" value="Bac_surfAg_D15"/>
</dbReference>
<dbReference type="PANTHER" id="PTHR34597:SF3">
    <property type="entry name" value="OUTER MEMBRANE TRANSPORTER CDIB"/>
    <property type="match status" value="1"/>
</dbReference>
<name>R9GRK9_9SPHI</name>
<proteinExistence type="predicted"/>
<gene>
    <name evidence="5" type="ORF">ADIARSV_2443</name>
</gene>
<keyword evidence="3" id="KW-0732">Signal</keyword>
<evidence type="ECO:0000256" key="3">
    <source>
        <dbReference type="SAM" id="SignalP"/>
    </source>
</evidence>
<accession>R9GRK9</accession>
<dbReference type="GO" id="GO:0019867">
    <property type="term" value="C:outer membrane"/>
    <property type="evidence" value="ECO:0007669"/>
    <property type="project" value="InterPro"/>
</dbReference>
<keyword evidence="2" id="KW-0472">Membrane</keyword>
<feature type="signal peptide" evidence="3">
    <location>
        <begin position="1"/>
        <end position="27"/>
    </location>
</feature>
<dbReference type="PATRIC" id="fig|1150600.3.peg.2417"/>
<dbReference type="GO" id="GO:0008320">
    <property type="term" value="F:protein transmembrane transporter activity"/>
    <property type="evidence" value="ECO:0007669"/>
    <property type="project" value="TreeGrafter"/>
</dbReference>
<evidence type="ECO:0000313" key="6">
    <source>
        <dbReference type="Proteomes" id="UP000014174"/>
    </source>
</evidence>
<evidence type="ECO:0000313" key="5">
    <source>
        <dbReference type="EMBL" id="EOR94361.1"/>
    </source>
</evidence>
<dbReference type="PANTHER" id="PTHR34597">
    <property type="entry name" value="SLR1661 PROTEIN"/>
    <property type="match status" value="1"/>
</dbReference>
<dbReference type="eggNOG" id="COG4775">
    <property type="taxonomic scope" value="Bacteria"/>
</dbReference>
<keyword evidence="6" id="KW-1185">Reference proteome</keyword>
<feature type="chain" id="PRO_5004472069" evidence="3">
    <location>
        <begin position="28"/>
        <end position="862"/>
    </location>
</feature>
<dbReference type="EMBL" id="AQPN01000086">
    <property type="protein sequence ID" value="EOR94361.1"/>
    <property type="molecule type" value="Genomic_DNA"/>
</dbReference>
<evidence type="ECO:0000259" key="4">
    <source>
        <dbReference type="Pfam" id="PF01103"/>
    </source>
</evidence>
<dbReference type="InterPro" id="IPR051544">
    <property type="entry name" value="TPS_OM_transporter"/>
</dbReference>
<comment type="caution">
    <text evidence="5">The sequence shown here is derived from an EMBL/GenBank/DDBJ whole genome shotgun (WGS) entry which is preliminary data.</text>
</comment>
<dbReference type="Proteomes" id="UP000014174">
    <property type="component" value="Unassembled WGS sequence"/>
</dbReference>
<dbReference type="Gene3D" id="2.40.160.50">
    <property type="entry name" value="membrane protein fhac: a member of the omp85/tpsb transporter family"/>
    <property type="match status" value="1"/>
</dbReference>
<protein>
    <submittedName>
        <fullName evidence="5">Surface antigen (D15)</fullName>
    </submittedName>
</protein>
<dbReference type="AlphaFoldDB" id="R9GRK9"/>
<evidence type="ECO:0000256" key="2">
    <source>
        <dbReference type="ARBA" id="ARBA00023136"/>
    </source>
</evidence>
<dbReference type="GO" id="GO:0098046">
    <property type="term" value="C:type V protein secretion system complex"/>
    <property type="evidence" value="ECO:0007669"/>
    <property type="project" value="TreeGrafter"/>
</dbReference>
<evidence type="ECO:0000256" key="1">
    <source>
        <dbReference type="ARBA" id="ARBA00004370"/>
    </source>
</evidence>
<feature type="domain" description="Bacterial surface antigen (D15)" evidence="4">
    <location>
        <begin position="551"/>
        <end position="825"/>
    </location>
</feature>
<sequence length="862" mass="98380">MNMGRLKSGLRFSILFSLTVLSTFAFSQPASGPDSIYRPIAAEYAKVSSSHEFWLGSNYRKLWATPVKIKVLSLAKEHNGLTIIKLGGGMQTKSLRLKDATGKEWVLRTIQKFPERNMPVNLRKTVAQSILHDQISAINPFGALAVPPLTAALGIPHTNPQIVYVEDDPLLGPYREDFKNSVYIFEERAPVDEDKTDNTAKVQRKVQEDNDTEVDQKLVLRARLLDMILGDWDRHEDQWRWEKIKDKKDTKYVPVPRDRDQVFYKTSGVLPWIISHQWLKSRWQGYSETLRDVKGWNFNARYFDRYFLNGLSRKDWTEQVQFVQKTLSDSLIRQAIHRWPDPVFALAGEEVIRNLKARRDELPQTASTYYKFISETVEVPASDKNESFNLKYRDNGDVELRVYNIKKDGKEGRSIYHRTFERDVTKEIRLYGFKGNNRFNVIGSGKSPIVVRMVGGSDADNFSISPQTENKSKLFVYDGIQGPDSLPSRSLARLKLSADTAVHSYDKTSFKYDRKGPLFAASYDLDQGLLLRAGILVEKQGFRKDPFAYKHELWANYSTGRSSFKFNYSGEYTKLIGENDLKIDVNSLGPNNLSNFFGRGNESVFVNSEEQEIGYYRNRYDYVSAEVKLNRNISPVLKIDAGIASEYYTSSASNNEERFFRSYAIDHPSEGIYGNRFYAGVVSDIHVNTRKNAVLAYDGIVWNTRIALMKEIGNGHAEYAKLQSDFTFYFNMADSNLVIANRIGGGTTLGSPQFYQAMQLGGQQNLRGFHTNRFNGRSMLFHNIELRLKLFDFTSYLFPGTFGLTAFNDIGRVWQPGESSDKWHEGYGGGIYLVPAELIIIQGAVGFSKEGTMPYISLGFRF</sequence>
<dbReference type="STRING" id="1150600.ADIARSV_2443"/>
<comment type="subcellular location">
    <subcellularLocation>
        <location evidence="1">Membrane</location>
    </subcellularLocation>
</comment>